<feature type="non-terminal residue" evidence="1">
    <location>
        <position position="1"/>
    </location>
</feature>
<dbReference type="AlphaFoldDB" id="A0AA38L8W2"/>
<keyword evidence="2" id="KW-1185">Reference proteome</keyword>
<gene>
    <name evidence="1" type="ORF">KI387_026832</name>
</gene>
<name>A0AA38L8W2_TAXCH</name>
<dbReference type="EMBL" id="JAHRHJ020000006">
    <property type="protein sequence ID" value="KAH9311797.1"/>
    <property type="molecule type" value="Genomic_DNA"/>
</dbReference>
<organism evidence="1 2">
    <name type="scientific">Taxus chinensis</name>
    <name type="common">Chinese yew</name>
    <name type="synonym">Taxus wallichiana var. chinensis</name>
    <dbReference type="NCBI Taxonomy" id="29808"/>
    <lineage>
        <taxon>Eukaryota</taxon>
        <taxon>Viridiplantae</taxon>
        <taxon>Streptophyta</taxon>
        <taxon>Embryophyta</taxon>
        <taxon>Tracheophyta</taxon>
        <taxon>Spermatophyta</taxon>
        <taxon>Pinopsida</taxon>
        <taxon>Pinidae</taxon>
        <taxon>Conifers II</taxon>
        <taxon>Cupressales</taxon>
        <taxon>Taxaceae</taxon>
        <taxon>Taxus</taxon>
    </lineage>
</organism>
<protein>
    <submittedName>
        <fullName evidence="1">Uncharacterized protein</fullName>
    </submittedName>
</protein>
<dbReference type="Proteomes" id="UP000824469">
    <property type="component" value="Unassembled WGS sequence"/>
</dbReference>
<accession>A0AA38L8W2</accession>
<proteinExistence type="predicted"/>
<comment type="caution">
    <text evidence="1">The sequence shown here is derived from an EMBL/GenBank/DDBJ whole genome shotgun (WGS) entry which is preliminary data.</text>
</comment>
<evidence type="ECO:0000313" key="1">
    <source>
        <dbReference type="EMBL" id="KAH9311797.1"/>
    </source>
</evidence>
<reference evidence="1 2" key="1">
    <citation type="journal article" date="2021" name="Nat. Plants">
        <title>The Taxus genome provides insights into paclitaxel biosynthesis.</title>
        <authorList>
            <person name="Xiong X."/>
            <person name="Gou J."/>
            <person name="Liao Q."/>
            <person name="Li Y."/>
            <person name="Zhou Q."/>
            <person name="Bi G."/>
            <person name="Li C."/>
            <person name="Du R."/>
            <person name="Wang X."/>
            <person name="Sun T."/>
            <person name="Guo L."/>
            <person name="Liang H."/>
            <person name="Lu P."/>
            <person name="Wu Y."/>
            <person name="Zhang Z."/>
            <person name="Ro D.K."/>
            <person name="Shang Y."/>
            <person name="Huang S."/>
            <person name="Yan J."/>
        </authorList>
    </citation>
    <scope>NUCLEOTIDE SEQUENCE [LARGE SCALE GENOMIC DNA]</scope>
    <source>
        <strain evidence="1">Ta-2019</strain>
    </source>
</reference>
<evidence type="ECO:0000313" key="2">
    <source>
        <dbReference type="Proteomes" id="UP000824469"/>
    </source>
</evidence>
<sequence length="188" mass="20645">QLLNVGHLIDKGTRITAKEAMEYWQQVLIDGVKDPTLLRWMATNLLRAQLSPRLGDTAAIDEVVKAMNDPSQSNPRLDTLKVAQIIGVQTVLLGASNAFAIHEDVEQLGFDVGLRLDQLWQLVKDMAIESLQQGKKINAICSALQVPVDQFEASNLANSLAVLMMEDEARNEDTATAMATSSSKEEDK</sequence>